<evidence type="ECO:0000256" key="2">
    <source>
        <dbReference type="SAM" id="Phobius"/>
    </source>
</evidence>
<keyword evidence="4" id="KW-1185">Reference proteome</keyword>
<feature type="region of interest" description="Disordered" evidence="1">
    <location>
        <begin position="160"/>
        <end position="204"/>
    </location>
</feature>
<keyword evidence="2" id="KW-1133">Transmembrane helix</keyword>
<evidence type="ECO:0000313" key="3">
    <source>
        <dbReference type="EMBL" id="GMH87787.1"/>
    </source>
</evidence>
<organism evidence="3 4">
    <name type="scientific">Triparma verrucosa</name>
    <dbReference type="NCBI Taxonomy" id="1606542"/>
    <lineage>
        <taxon>Eukaryota</taxon>
        <taxon>Sar</taxon>
        <taxon>Stramenopiles</taxon>
        <taxon>Ochrophyta</taxon>
        <taxon>Bolidophyceae</taxon>
        <taxon>Parmales</taxon>
        <taxon>Triparmaceae</taxon>
        <taxon>Triparma</taxon>
    </lineage>
</organism>
<feature type="transmembrane region" description="Helical" evidence="2">
    <location>
        <begin position="17"/>
        <end position="37"/>
    </location>
</feature>
<sequence>MSPFPTQVLLELDGSPIAAVVAVAAITVSGAVLYYASSKAFSAFVHRMFEMQLSKAVNCTRVTCGCCELSLLDGTFEARDIVCHTPHREEWKWDSPLIGRCGYMRVRFSFLSCVPFGQRFLRYPAKEVYSVLVCDMQVFVEKRANVFNYMLLDPSLDLPDPNTLEEHGSRSGNAEAPMTDAAFGSNNLDKDDSPTKKSPGLDKAGSIMRSFMGTLSRASKAGNEPGHGGIERVIKDQGKSLYSAVKQVQRQVEDGDKSFEDVTREGMAVMKKVQKGFASNMEEIKEKMNTFSNPPPKRAGWKAKPAKDLFRIGSVVMRDLRVFTRNMIAKDERVSSPAAANPKGWHKPILFKEVVVSGAELSCPPMRLDTNGSPRIGLHINEISRVMQKKMVAETGKTNGATLLQNAFGEVSEYFSAAAAKTKKV</sequence>
<dbReference type="EMBL" id="BRXX01000075">
    <property type="protein sequence ID" value="GMH87787.1"/>
    <property type="molecule type" value="Genomic_DNA"/>
</dbReference>
<protein>
    <submittedName>
        <fullName evidence="3">Uncharacterized protein</fullName>
    </submittedName>
</protein>
<keyword evidence="2" id="KW-0812">Transmembrane</keyword>
<gene>
    <name evidence="3" type="ORF">TrVE_jg2835</name>
</gene>
<comment type="caution">
    <text evidence="3">The sequence shown here is derived from an EMBL/GenBank/DDBJ whole genome shotgun (WGS) entry which is preliminary data.</text>
</comment>
<keyword evidence="2" id="KW-0472">Membrane</keyword>
<proteinExistence type="predicted"/>
<reference evidence="4" key="1">
    <citation type="journal article" date="2023" name="Commun. Biol.">
        <title>Genome analysis of Parmales, the sister group of diatoms, reveals the evolutionary specialization of diatoms from phago-mixotrophs to photoautotrophs.</title>
        <authorList>
            <person name="Ban H."/>
            <person name="Sato S."/>
            <person name="Yoshikawa S."/>
            <person name="Yamada K."/>
            <person name="Nakamura Y."/>
            <person name="Ichinomiya M."/>
            <person name="Sato N."/>
            <person name="Blanc-Mathieu R."/>
            <person name="Endo H."/>
            <person name="Kuwata A."/>
            <person name="Ogata H."/>
        </authorList>
    </citation>
    <scope>NUCLEOTIDE SEQUENCE [LARGE SCALE GENOMIC DNA]</scope>
    <source>
        <strain evidence="4">NIES 3699</strain>
    </source>
</reference>
<dbReference type="Proteomes" id="UP001165160">
    <property type="component" value="Unassembled WGS sequence"/>
</dbReference>
<dbReference type="AlphaFoldDB" id="A0A9W7BHJ5"/>
<accession>A0A9W7BHJ5</accession>
<evidence type="ECO:0000256" key="1">
    <source>
        <dbReference type="SAM" id="MobiDB-lite"/>
    </source>
</evidence>
<name>A0A9W7BHJ5_9STRA</name>
<evidence type="ECO:0000313" key="4">
    <source>
        <dbReference type="Proteomes" id="UP001165160"/>
    </source>
</evidence>